<sequence>MAGTGGLGGLNVPLDSPTPSPTLPPFPAPQVLSWNGSPSQVPQYPPYIPEQDMNTSSGMPSSTLDGIHDDGGVILQKPGELGPPPYPMGPQYSESPPGLGRPAGRSGEGAEEADASDAALRRTREALNQADQAQAQAITEAHTADASPRRNFSGSNRRSRPVLRPCSQAWVRELGEEQLPELLDRKASQAKQVASNAQAMSARLAMTFQAVGNRFEEA</sequence>
<evidence type="ECO:0000313" key="2">
    <source>
        <dbReference type="EMBL" id="MCI4675951.1"/>
    </source>
</evidence>
<dbReference type="EMBL" id="JAIVFL010000001">
    <property type="protein sequence ID" value="MCI4675951.1"/>
    <property type="molecule type" value="Genomic_DNA"/>
</dbReference>
<accession>A0ABS9YXH8</accession>
<feature type="region of interest" description="Disordered" evidence="1">
    <location>
        <begin position="1"/>
        <end position="162"/>
    </location>
</feature>
<organism evidence="2 3">
    <name type="scientific">Candidatus Mycolicibacterium alkanivorans</name>
    <dbReference type="NCBI Taxonomy" id="2954114"/>
    <lineage>
        <taxon>Bacteria</taxon>
        <taxon>Bacillati</taxon>
        <taxon>Actinomycetota</taxon>
        <taxon>Actinomycetes</taxon>
        <taxon>Mycobacteriales</taxon>
        <taxon>Mycobacteriaceae</taxon>
        <taxon>Mycolicibacterium</taxon>
    </lineage>
</organism>
<protein>
    <submittedName>
        <fullName evidence="2">ABC transporter substrate-binding protein</fullName>
    </submittedName>
</protein>
<evidence type="ECO:0000256" key="1">
    <source>
        <dbReference type="SAM" id="MobiDB-lite"/>
    </source>
</evidence>
<gene>
    <name evidence="2" type="ORF">K9U37_14150</name>
</gene>
<keyword evidence="3" id="KW-1185">Reference proteome</keyword>
<proteinExistence type="predicted"/>
<feature type="compositionally biased region" description="Polar residues" evidence="1">
    <location>
        <begin position="52"/>
        <end position="64"/>
    </location>
</feature>
<evidence type="ECO:0000313" key="3">
    <source>
        <dbReference type="Proteomes" id="UP001139068"/>
    </source>
</evidence>
<dbReference type="Proteomes" id="UP001139068">
    <property type="component" value="Unassembled WGS sequence"/>
</dbReference>
<reference evidence="2" key="1">
    <citation type="journal article" date="2022" name="ISME J.">
        <title>Identification of active gaseous-alkane degraders at natural gas seeps.</title>
        <authorList>
            <person name="Farhan Ul Haque M."/>
            <person name="Hernandez M."/>
            <person name="Crombie A.T."/>
            <person name="Murrell J.C."/>
        </authorList>
    </citation>
    <scope>NUCLEOTIDE SEQUENCE</scope>
    <source>
        <strain evidence="2">ANDR5</strain>
    </source>
</reference>
<dbReference type="RefSeq" id="WP_243072202.1">
    <property type="nucleotide sequence ID" value="NZ_JAIVFL010000001.1"/>
</dbReference>
<feature type="compositionally biased region" description="Polar residues" evidence="1">
    <location>
        <begin position="32"/>
        <end position="42"/>
    </location>
</feature>
<comment type="caution">
    <text evidence="2">The sequence shown here is derived from an EMBL/GenBank/DDBJ whole genome shotgun (WGS) entry which is preliminary data.</text>
</comment>
<name>A0ABS9YXH8_9MYCO</name>
<feature type="compositionally biased region" description="Pro residues" evidence="1">
    <location>
        <begin position="16"/>
        <end position="28"/>
    </location>
</feature>